<evidence type="ECO:0000313" key="1">
    <source>
        <dbReference type="EMBL" id="RKU44332.1"/>
    </source>
</evidence>
<name>A0A420Y8X5_9PEZI</name>
<gene>
    <name evidence="1" type="ORF">DL546_006608</name>
</gene>
<reference evidence="1 2" key="1">
    <citation type="submission" date="2018-08" db="EMBL/GenBank/DDBJ databases">
        <title>Draft genome of the lignicolous fungus Coniochaeta pulveracea.</title>
        <authorList>
            <person name="Borstlap C.J."/>
            <person name="De Witt R.N."/>
            <person name="Botha A."/>
            <person name="Volschenk H."/>
        </authorList>
    </citation>
    <scope>NUCLEOTIDE SEQUENCE [LARGE SCALE GENOMIC DNA]</scope>
    <source>
        <strain evidence="1 2">CAB683</strain>
    </source>
</reference>
<dbReference type="EMBL" id="QVQW01000032">
    <property type="protein sequence ID" value="RKU44332.1"/>
    <property type="molecule type" value="Genomic_DNA"/>
</dbReference>
<evidence type="ECO:0000313" key="2">
    <source>
        <dbReference type="Proteomes" id="UP000275385"/>
    </source>
</evidence>
<dbReference type="AlphaFoldDB" id="A0A420Y8X5"/>
<dbReference type="Proteomes" id="UP000275385">
    <property type="component" value="Unassembled WGS sequence"/>
</dbReference>
<accession>A0A420Y8X5</accession>
<organism evidence="1 2">
    <name type="scientific">Coniochaeta pulveracea</name>
    <dbReference type="NCBI Taxonomy" id="177199"/>
    <lineage>
        <taxon>Eukaryota</taxon>
        <taxon>Fungi</taxon>
        <taxon>Dikarya</taxon>
        <taxon>Ascomycota</taxon>
        <taxon>Pezizomycotina</taxon>
        <taxon>Sordariomycetes</taxon>
        <taxon>Sordariomycetidae</taxon>
        <taxon>Coniochaetales</taxon>
        <taxon>Coniochaetaceae</taxon>
        <taxon>Coniochaeta</taxon>
    </lineage>
</organism>
<protein>
    <submittedName>
        <fullName evidence="1">Uncharacterized protein</fullName>
    </submittedName>
</protein>
<proteinExistence type="predicted"/>
<keyword evidence="2" id="KW-1185">Reference proteome</keyword>
<comment type="caution">
    <text evidence="1">The sequence shown here is derived from an EMBL/GenBank/DDBJ whole genome shotgun (WGS) entry which is preliminary data.</text>
</comment>
<sequence length="117" mass="13648">MEVRVASLGYQHNRHVQSSTYSYALYLVRPRQPYGFPDSFLQPVARQVADRMATRHLVNLMFILGCFEMLLEVASRHDLLMLQTAEGYVPLYFVLLLDHFKHSINFASLERIMQQSL</sequence>